<dbReference type="AlphaFoldDB" id="A0A8H7GZY5"/>
<evidence type="ECO:0000256" key="1">
    <source>
        <dbReference type="SAM" id="SignalP"/>
    </source>
</evidence>
<dbReference type="EMBL" id="CAJMWR010000025">
    <property type="protein sequence ID" value="CAE6336267.1"/>
    <property type="molecule type" value="Genomic_DNA"/>
</dbReference>
<feature type="signal peptide" evidence="1">
    <location>
        <begin position="1"/>
        <end position="17"/>
    </location>
</feature>
<accession>A0A8H7GZY5</accession>
<evidence type="ECO:0000313" key="2">
    <source>
        <dbReference type="EMBL" id="CAE6336267.1"/>
    </source>
</evidence>
<dbReference type="PANTHER" id="PTHR35567">
    <property type="entry name" value="MALATE DEHYDROGENASE (AFU_ORTHOLOGUE AFUA_2G13800)"/>
    <property type="match status" value="1"/>
</dbReference>
<gene>
    <name evidence="2" type="ORF">RDB_LOCUS1626</name>
    <name evidence="4" type="ORF">RHS01_09657</name>
    <name evidence="3" type="ORF">RHS04_08388</name>
</gene>
<dbReference type="Proteomes" id="UP000663840">
    <property type="component" value="Unassembled WGS sequence"/>
</dbReference>
<evidence type="ECO:0000313" key="5">
    <source>
        <dbReference type="Proteomes" id="UP000650582"/>
    </source>
</evidence>
<protein>
    <recommendedName>
        <fullName evidence="6">Malate dehydrogenase</fullName>
    </recommendedName>
</protein>
<reference evidence="3" key="1">
    <citation type="submission" date="2020-09" db="EMBL/GenBank/DDBJ databases">
        <title>Comparative genome analyses of four rice-infecting Rhizoctonia solani isolates reveal extensive enrichment of homogalacturonan modification genes.</title>
        <authorList>
            <person name="Lee D.-Y."/>
            <person name="Jeon J."/>
            <person name="Kim K.-T."/>
            <person name="Cheong K."/>
            <person name="Song H."/>
            <person name="Choi G."/>
            <person name="Ko J."/>
            <person name="Opiyo S.O."/>
            <person name="Zuo S."/>
            <person name="Madhav S."/>
            <person name="Lee Y.-H."/>
            <person name="Wang G.-L."/>
        </authorList>
    </citation>
    <scope>NUCLEOTIDE SEQUENCE</scope>
    <source>
        <strain evidence="4">AG1-IA B2</strain>
        <strain evidence="3">AG1-IA YN-7</strain>
    </source>
</reference>
<dbReference type="Proteomes" id="UP000614334">
    <property type="component" value="Unassembled WGS sequence"/>
</dbReference>
<evidence type="ECO:0000313" key="4">
    <source>
        <dbReference type="EMBL" id="KAF8749986.1"/>
    </source>
</evidence>
<name>A0A8H7GZY5_9AGAM</name>
<dbReference type="InterPro" id="IPR021851">
    <property type="entry name" value="DUF3455"/>
</dbReference>
<dbReference type="PANTHER" id="PTHR35567:SF1">
    <property type="entry name" value="CONSERVED FUNGAL PROTEIN (AFU_ORTHOLOGUE AFUA_1G14230)"/>
    <property type="match status" value="1"/>
</dbReference>
<comment type="caution">
    <text evidence="3">The sequence shown here is derived from an EMBL/GenBank/DDBJ whole genome shotgun (WGS) entry which is preliminary data.</text>
</comment>
<organism evidence="3 5">
    <name type="scientific">Rhizoctonia solani</name>
    <dbReference type="NCBI Taxonomy" id="456999"/>
    <lineage>
        <taxon>Eukaryota</taxon>
        <taxon>Fungi</taxon>
        <taxon>Dikarya</taxon>
        <taxon>Basidiomycota</taxon>
        <taxon>Agaricomycotina</taxon>
        <taxon>Agaricomycetes</taxon>
        <taxon>Cantharellales</taxon>
        <taxon>Ceratobasidiaceae</taxon>
        <taxon>Rhizoctonia</taxon>
    </lineage>
</organism>
<proteinExistence type="predicted"/>
<evidence type="ECO:0008006" key="6">
    <source>
        <dbReference type="Google" id="ProtNLM"/>
    </source>
</evidence>
<feature type="chain" id="PRO_5036266970" description="Malate dehydrogenase" evidence="1">
    <location>
        <begin position="18"/>
        <end position="209"/>
    </location>
</feature>
<keyword evidence="1" id="KW-0732">Signal</keyword>
<dbReference type="EMBL" id="JACYCF010000023">
    <property type="protein sequence ID" value="KAF8749986.1"/>
    <property type="molecule type" value="Genomic_DNA"/>
</dbReference>
<reference evidence="2" key="2">
    <citation type="submission" date="2021-01" db="EMBL/GenBank/DDBJ databases">
        <authorList>
            <person name="Kaushik A."/>
        </authorList>
    </citation>
    <scope>NUCLEOTIDE SEQUENCE</scope>
    <source>
        <strain evidence="2">AG1-1A</strain>
    </source>
</reference>
<dbReference type="Pfam" id="PF11937">
    <property type="entry name" value="DUF3455"/>
    <property type="match status" value="1"/>
</dbReference>
<dbReference type="EMBL" id="JACYCC010000219">
    <property type="protein sequence ID" value="KAF8671207.1"/>
    <property type="molecule type" value="Genomic_DNA"/>
</dbReference>
<evidence type="ECO:0000313" key="3">
    <source>
        <dbReference type="EMBL" id="KAF8671207.1"/>
    </source>
</evidence>
<dbReference type="Proteomes" id="UP000650582">
    <property type="component" value="Unassembled WGS sequence"/>
</dbReference>
<sequence>MRFYLSTALALVATVLAAPAQQSYECDVSGVNLALPSGISVPSGAKAKYIALGYGTQNYTCGATGTYASAGAVAKLLDISCLTKTDPELFRDIHEYAYNVKGRWDLIESFLGPYVHFLGHHYFISQSGGIAPKFDFGQSGHGYVVAKKTGGAPSPDGSQNVDWLELENTSGNLSKYIFRVDTQGGQPPSSCKAGQSVQVLYTAKYWFFN</sequence>